<protein>
    <recommendedName>
        <fullName evidence="8">O-succinylbenzoate--CoA ligase</fullName>
    </recommendedName>
</protein>
<dbReference type="SUPFAM" id="SSF56801">
    <property type="entry name" value="Acetyl-CoA synthetase-like"/>
    <property type="match status" value="1"/>
</dbReference>
<dbReference type="GO" id="GO:0016874">
    <property type="term" value="F:ligase activity"/>
    <property type="evidence" value="ECO:0007669"/>
    <property type="project" value="UniProtKB-KW"/>
</dbReference>
<evidence type="ECO:0000259" key="6">
    <source>
        <dbReference type="Pfam" id="PF13193"/>
    </source>
</evidence>
<comment type="similarity">
    <text evidence="1">Belongs to the ATP-dependent AMP-binding enzyme family.</text>
</comment>
<dbReference type="InterPro" id="IPR045851">
    <property type="entry name" value="AMP-bd_C_sf"/>
</dbReference>
<keyword evidence="3" id="KW-0276">Fatty acid metabolism</keyword>
<dbReference type="Pfam" id="PF00501">
    <property type="entry name" value="AMP-binding"/>
    <property type="match status" value="1"/>
</dbReference>
<dbReference type="EMBL" id="UINC01022978">
    <property type="protein sequence ID" value="SVA93726.1"/>
    <property type="molecule type" value="Genomic_DNA"/>
</dbReference>
<evidence type="ECO:0000256" key="4">
    <source>
        <dbReference type="ARBA" id="ARBA00023098"/>
    </source>
</evidence>
<dbReference type="InterPro" id="IPR042099">
    <property type="entry name" value="ANL_N_sf"/>
</dbReference>
<feature type="domain" description="AMP-binding enzyme C-terminal" evidence="6">
    <location>
        <begin position="432"/>
        <end position="507"/>
    </location>
</feature>
<sequence length="523" mass="58339">METALTPIEFARRAKRLYSDREAVVDGDLRFTYGEFLERCDRWSSALQALGIKQGDRVAYIAPNTHSHLEAYYAIPQIGAVLVPINYRLQPNDFEYIINHCGARIVCVHPEYIPAIDQIRANLQSVETFVALEGSAEGWIEYESVLGSYAPTFNAVEINESDLITINYTSGTTARPKGVMITHRNAYINIMGTLAHHHLTAADRYLWTLPMFHGNGWTFTWINTARGMAHVCLRKVEPTLIYQLIKAENITMFCAAPTVLISIVNAPEEVRASAPRGVRLFTAGAPPAAATIELVEKELGWELTHVYGLTETAPLITFCEPRPEHNNLSIAERSKIKARQGVELISSGEVRVVHEDGTEVPKDGQTLGEITVRGNVVMSGYYNDPEETNAAIKNNWFHTGDAAVVHPDGFLEIRDRFKDVIISGGENISSVELEGCLLAHPSVQEVAVVGMPHEKWGESPHAFVVLKDHANVTDDVLKLHVRERLAHFKVPQLITFIDDLPKTATGKVQKYILRDRKYGIARQ</sequence>
<dbReference type="Pfam" id="PF13193">
    <property type="entry name" value="AMP-binding_C"/>
    <property type="match status" value="1"/>
</dbReference>
<dbReference type="InterPro" id="IPR025110">
    <property type="entry name" value="AMP-bd_C"/>
</dbReference>
<evidence type="ECO:0000259" key="5">
    <source>
        <dbReference type="Pfam" id="PF00501"/>
    </source>
</evidence>
<dbReference type="AlphaFoldDB" id="A0A381ZWS8"/>
<dbReference type="PANTHER" id="PTHR43859:SF4">
    <property type="entry name" value="BUTANOATE--COA LIGASE AAE1-RELATED"/>
    <property type="match status" value="1"/>
</dbReference>
<evidence type="ECO:0000256" key="3">
    <source>
        <dbReference type="ARBA" id="ARBA00022832"/>
    </source>
</evidence>
<evidence type="ECO:0000256" key="2">
    <source>
        <dbReference type="ARBA" id="ARBA00022598"/>
    </source>
</evidence>
<dbReference type="Gene3D" id="3.30.300.30">
    <property type="match status" value="1"/>
</dbReference>
<evidence type="ECO:0008006" key="8">
    <source>
        <dbReference type="Google" id="ProtNLM"/>
    </source>
</evidence>
<dbReference type="GO" id="GO:0006631">
    <property type="term" value="P:fatty acid metabolic process"/>
    <property type="evidence" value="ECO:0007669"/>
    <property type="project" value="UniProtKB-KW"/>
</dbReference>
<dbReference type="NCBIfam" id="NF004837">
    <property type="entry name" value="PRK06187.1"/>
    <property type="match status" value="1"/>
</dbReference>
<dbReference type="Gene3D" id="3.40.50.12780">
    <property type="entry name" value="N-terminal domain of ligase-like"/>
    <property type="match status" value="1"/>
</dbReference>
<keyword evidence="4" id="KW-0443">Lipid metabolism</keyword>
<feature type="domain" description="AMP-dependent synthetase/ligase" evidence="5">
    <location>
        <begin position="12"/>
        <end position="382"/>
    </location>
</feature>
<dbReference type="InterPro" id="IPR000873">
    <property type="entry name" value="AMP-dep_synth/lig_dom"/>
</dbReference>
<reference evidence="7" key="1">
    <citation type="submission" date="2018-05" db="EMBL/GenBank/DDBJ databases">
        <authorList>
            <person name="Lanie J.A."/>
            <person name="Ng W.-L."/>
            <person name="Kazmierczak K.M."/>
            <person name="Andrzejewski T.M."/>
            <person name="Davidsen T.M."/>
            <person name="Wayne K.J."/>
            <person name="Tettelin H."/>
            <person name="Glass J.I."/>
            <person name="Rusch D."/>
            <person name="Podicherti R."/>
            <person name="Tsui H.-C.T."/>
            <person name="Winkler M.E."/>
        </authorList>
    </citation>
    <scope>NUCLEOTIDE SEQUENCE</scope>
</reference>
<dbReference type="FunFam" id="3.30.300.30:FF:000008">
    <property type="entry name" value="2,3-dihydroxybenzoate-AMP ligase"/>
    <property type="match status" value="1"/>
</dbReference>
<proteinExistence type="inferred from homology"/>
<dbReference type="PANTHER" id="PTHR43859">
    <property type="entry name" value="ACYL-ACTIVATING ENZYME"/>
    <property type="match status" value="1"/>
</dbReference>
<name>A0A381ZWS8_9ZZZZ</name>
<keyword evidence="2" id="KW-0436">Ligase</keyword>
<organism evidence="7">
    <name type="scientific">marine metagenome</name>
    <dbReference type="NCBI Taxonomy" id="408172"/>
    <lineage>
        <taxon>unclassified sequences</taxon>
        <taxon>metagenomes</taxon>
        <taxon>ecological metagenomes</taxon>
    </lineage>
</organism>
<gene>
    <name evidence="7" type="ORF">METZ01_LOCUS146580</name>
</gene>
<evidence type="ECO:0000256" key="1">
    <source>
        <dbReference type="ARBA" id="ARBA00006432"/>
    </source>
</evidence>
<accession>A0A381ZWS8</accession>
<evidence type="ECO:0000313" key="7">
    <source>
        <dbReference type="EMBL" id="SVA93726.1"/>
    </source>
</evidence>